<dbReference type="EMBL" id="JBDFQZ010000010">
    <property type="protein sequence ID" value="KAK9683865.1"/>
    <property type="molecule type" value="Genomic_DNA"/>
</dbReference>
<dbReference type="PANTHER" id="PTHR35505">
    <property type="entry name" value="OS01G0600300 PROTEIN"/>
    <property type="match status" value="1"/>
</dbReference>
<evidence type="ECO:0000313" key="2">
    <source>
        <dbReference type="Proteomes" id="UP001443914"/>
    </source>
</evidence>
<protein>
    <submittedName>
        <fullName evidence="1">Uncharacterized protein</fullName>
    </submittedName>
</protein>
<keyword evidence="2" id="KW-1185">Reference proteome</keyword>
<accession>A0AAW1I319</accession>
<organism evidence="1 2">
    <name type="scientific">Saponaria officinalis</name>
    <name type="common">Common soapwort</name>
    <name type="synonym">Lychnis saponaria</name>
    <dbReference type="NCBI Taxonomy" id="3572"/>
    <lineage>
        <taxon>Eukaryota</taxon>
        <taxon>Viridiplantae</taxon>
        <taxon>Streptophyta</taxon>
        <taxon>Embryophyta</taxon>
        <taxon>Tracheophyta</taxon>
        <taxon>Spermatophyta</taxon>
        <taxon>Magnoliopsida</taxon>
        <taxon>eudicotyledons</taxon>
        <taxon>Gunneridae</taxon>
        <taxon>Pentapetalae</taxon>
        <taxon>Caryophyllales</taxon>
        <taxon>Caryophyllaceae</taxon>
        <taxon>Caryophylleae</taxon>
        <taxon>Saponaria</taxon>
    </lineage>
</organism>
<evidence type="ECO:0000313" key="1">
    <source>
        <dbReference type="EMBL" id="KAK9683865.1"/>
    </source>
</evidence>
<dbReference type="Proteomes" id="UP001443914">
    <property type="component" value="Unassembled WGS sequence"/>
</dbReference>
<comment type="caution">
    <text evidence="1">The sequence shown here is derived from an EMBL/GenBank/DDBJ whole genome shotgun (WGS) entry which is preliminary data.</text>
</comment>
<reference evidence="1" key="1">
    <citation type="submission" date="2024-03" db="EMBL/GenBank/DDBJ databases">
        <title>WGS assembly of Saponaria officinalis var. Norfolk2.</title>
        <authorList>
            <person name="Jenkins J."/>
            <person name="Shu S."/>
            <person name="Grimwood J."/>
            <person name="Barry K."/>
            <person name="Goodstein D."/>
            <person name="Schmutz J."/>
            <person name="Leebens-Mack J."/>
            <person name="Osbourn A."/>
        </authorList>
    </citation>
    <scope>NUCLEOTIDE SEQUENCE [LARGE SCALE GENOMIC DNA]</scope>
    <source>
        <strain evidence="1">JIC</strain>
    </source>
</reference>
<sequence>MGAINPINPPIFTNSYHTMLQESTQHFLIQLKSGVSDFSHFNLMFSRLIQTISSPPIEIIWFYTAVNYHTHKNTIKAQNQSFGEISCLDELFHSLVSCSGSCSSSVTRIAVLAPLVSELHNLILELKSLNEFRFDNVVGREIRCLVDRLVSYISLCCCEGVNDHDESPAFSPCFVDLVKVWTVGRRGTSCAFEDDFRIFFPLLNDESRNEVWLRGEVGVLAGFVMCQVFLLNLCLKFNVEEKPQNLEEEISISAVDAITGFRSCYFFDALLKMLLESNLPVTSLLTASDGVVLQKALFGAIVLVDYPFFNPACGIGLCHDHLNTHASTWLFVADRAMQFVRNNDCQTKLISYMKAFTKSLIHSQLLKWVSAQIGIIEDKDKPRFSTPSVFLEWLAQIRSTGSRTFDDEFSLFLDKVTHYKSEMTPSLPYSEACQKVGSGDGISEDLEMIDSTDAIKSTCKYDFSVSEACRKRKGENDENSVRVKLLKRQTERSPINNFSSFRAEVVWAGRR</sequence>
<name>A0AAW1I319_SAPOF</name>
<dbReference type="AlphaFoldDB" id="A0AAW1I319"/>
<dbReference type="PANTHER" id="PTHR35505:SF1">
    <property type="entry name" value="SNF2 DOMAIN PROTEIN"/>
    <property type="match status" value="1"/>
</dbReference>
<gene>
    <name evidence="1" type="ORF">RND81_10G170300</name>
</gene>
<proteinExistence type="predicted"/>